<dbReference type="Proteomes" id="UP000829364">
    <property type="component" value="Chromosome 2"/>
</dbReference>
<feature type="region of interest" description="Disordered" evidence="1">
    <location>
        <begin position="1"/>
        <end position="52"/>
    </location>
</feature>
<gene>
    <name evidence="2" type="ORF">JDV02_003301</name>
</gene>
<proteinExistence type="predicted"/>
<feature type="compositionally biased region" description="Polar residues" evidence="1">
    <location>
        <begin position="1"/>
        <end position="10"/>
    </location>
</feature>
<evidence type="ECO:0000313" key="2">
    <source>
        <dbReference type="EMBL" id="UNI16913.1"/>
    </source>
</evidence>
<protein>
    <submittedName>
        <fullName evidence="2">Uncharacterized protein</fullName>
    </submittedName>
</protein>
<feature type="compositionally biased region" description="Basic and acidic residues" evidence="1">
    <location>
        <begin position="13"/>
        <end position="28"/>
    </location>
</feature>
<evidence type="ECO:0000256" key="1">
    <source>
        <dbReference type="SAM" id="MobiDB-lite"/>
    </source>
</evidence>
<reference evidence="2" key="1">
    <citation type="submission" date="2021-11" db="EMBL/GenBank/DDBJ databases">
        <title>Purpureocillium_takamizusanense_genome.</title>
        <authorList>
            <person name="Nguyen N.-H."/>
        </authorList>
    </citation>
    <scope>NUCLEOTIDE SEQUENCE</scope>
    <source>
        <strain evidence="2">PT3</strain>
    </source>
</reference>
<accession>A0A9Q8QBB2</accession>
<dbReference type="EMBL" id="CP086355">
    <property type="protein sequence ID" value="UNI16913.1"/>
    <property type="molecule type" value="Genomic_DNA"/>
</dbReference>
<sequence>MTADSASSLAVETGHEGPESCPLHHEDPTTGTQDAGPENVSEKPGNMKPGADAAPMLVRYLCDTTSGNVPVTEKLFRNANNH</sequence>
<dbReference type="GeneID" id="72065261"/>
<keyword evidence="3" id="KW-1185">Reference proteome</keyword>
<dbReference type="AlphaFoldDB" id="A0A9Q8QBB2"/>
<name>A0A9Q8QBB2_9HYPO</name>
<organism evidence="2 3">
    <name type="scientific">Purpureocillium takamizusanense</name>
    <dbReference type="NCBI Taxonomy" id="2060973"/>
    <lineage>
        <taxon>Eukaryota</taxon>
        <taxon>Fungi</taxon>
        <taxon>Dikarya</taxon>
        <taxon>Ascomycota</taxon>
        <taxon>Pezizomycotina</taxon>
        <taxon>Sordariomycetes</taxon>
        <taxon>Hypocreomycetidae</taxon>
        <taxon>Hypocreales</taxon>
        <taxon>Ophiocordycipitaceae</taxon>
        <taxon>Purpureocillium</taxon>
    </lineage>
</organism>
<dbReference type="KEGG" id="ptkz:JDV02_003301"/>
<evidence type="ECO:0000313" key="3">
    <source>
        <dbReference type="Proteomes" id="UP000829364"/>
    </source>
</evidence>
<dbReference type="RefSeq" id="XP_047840394.1">
    <property type="nucleotide sequence ID" value="XM_047984420.1"/>
</dbReference>